<accession>A0A7J7LRB8</accession>
<sequence>MSREGDMMEMEGDRYPDITKMCMISSSQQEKLDRISLDPPLTSQQQQLASPVVVQEPSLHHPQISLPPQPDAVVTLTQPQVGENPSAETARILDAALSRTLSGLPLSQEEIEAIGKMDILDIMKMKGLDPPRPRWWRPRGYD</sequence>
<name>A0A7J7LRB8_9MAGN</name>
<dbReference type="Proteomes" id="UP000541444">
    <property type="component" value="Unassembled WGS sequence"/>
</dbReference>
<keyword evidence="3" id="KW-1185">Reference proteome</keyword>
<reference evidence="1 3" key="1">
    <citation type="journal article" date="2020" name="IScience">
        <title>Genome Sequencing of the Endangered Kingdonia uniflora (Circaeasteraceae, Ranunculales) Reveals Potential Mechanisms of Evolutionary Specialization.</title>
        <authorList>
            <person name="Sun Y."/>
            <person name="Deng T."/>
            <person name="Zhang A."/>
            <person name="Moore M.J."/>
            <person name="Landis J.B."/>
            <person name="Lin N."/>
            <person name="Zhang H."/>
            <person name="Zhang X."/>
            <person name="Huang J."/>
            <person name="Zhang X."/>
            <person name="Sun H."/>
            <person name="Wang H."/>
        </authorList>
    </citation>
    <scope>NUCLEOTIDE SEQUENCE [LARGE SCALE GENOMIC DNA]</scope>
    <source>
        <strain evidence="1">TB1705</strain>
        <tissue evidence="1">Leaf</tissue>
    </source>
</reference>
<gene>
    <name evidence="1" type="ORF">GIB67_013470</name>
    <name evidence="2" type="ORF">GIB67_017369</name>
</gene>
<protein>
    <submittedName>
        <fullName evidence="1">Uncharacterized protein</fullName>
    </submittedName>
</protein>
<evidence type="ECO:0000313" key="3">
    <source>
        <dbReference type="Proteomes" id="UP000541444"/>
    </source>
</evidence>
<comment type="caution">
    <text evidence="1">The sequence shown here is derived from an EMBL/GenBank/DDBJ whole genome shotgun (WGS) entry which is preliminary data.</text>
</comment>
<evidence type="ECO:0000313" key="2">
    <source>
        <dbReference type="EMBL" id="KAF6161714.1"/>
    </source>
</evidence>
<organism evidence="1 3">
    <name type="scientific">Kingdonia uniflora</name>
    <dbReference type="NCBI Taxonomy" id="39325"/>
    <lineage>
        <taxon>Eukaryota</taxon>
        <taxon>Viridiplantae</taxon>
        <taxon>Streptophyta</taxon>
        <taxon>Embryophyta</taxon>
        <taxon>Tracheophyta</taxon>
        <taxon>Spermatophyta</taxon>
        <taxon>Magnoliopsida</taxon>
        <taxon>Ranunculales</taxon>
        <taxon>Circaeasteraceae</taxon>
        <taxon>Kingdonia</taxon>
    </lineage>
</organism>
<proteinExistence type="predicted"/>
<evidence type="ECO:0000313" key="1">
    <source>
        <dbReference type="EMBL" id="KAF6145119.1"/>
    </source>
</evidence>
<dbReference type="AlphaFoldDB" id="A0A7J7LRB8"/>
<dbReference type="EMBL" id="JACGCM010002086">
    <property type="protein sequence ID" value="KAF6145119.1"/>
    <property type="molecule type" value="Genomic_DNA"/>
</dbReference>
<dbReference type="EMBL" id="JACGCM010001104">
    <property type="protein sequence ID" value="KAF6161714.1"/>
    <property type="molecule type" value="Genomic_DNA"/>
</dbReference>